<proteinExistence type="predicted"/>
<name>A0A9P4HTF2_9PEZI</name>
<dbReference type="Proteomes" id="UP000799776">
    <property type="component" value="Unassembled WGS sequence"/>
</dbReference>
<feature type="non-terminal residue" evidence="3">
    <location>
        <position position="368"/>
    </location>
</feature>
<organism evidence="3 4">
    <name type="scientific">Saccharata proteae CBS 121410</name>
    <dbReference type="NCBI Taxonomy" id="1314787"/>
    <lineage>
        <taxon>Eukaryota</taxon>
        <taxon>Fungi</taxon>
        <taxon>Dikarya</taxon>
        <taxon>Ascomycota</taxon>
        <taxon>Pezizomycotina</taxon>
        <taxon>Dothideomycetes</taxon>
        <taxon>Dothideomycetes incertae sedis</taxon>
        <taxon>Botryosphaeriales</taxon>
        <taxon>Saccharataceae</taxon>
        <taxon>Saccharata</taxon>
    </lineage>
</organism>
<dbReference type="PANTHER" id="PTHR24148">
    <property type="entry name" value="ANKYRIN REPEAT DOMAIN-CONTAINING PROTEIN 39 HOMOLOG-RELATED"/>
    <property type="match status" value="1"/>
</dbReference>
<reference evidence="3" key="1">
    <citation type="journal article" date="2020" name="Stud. Mycol.">
        <title>101 Dothideomycetes genomes: a test case for predicting lifestyles and emergence of pathogens.</title>
        <authorList>
            <person name="Haridas S."/>
            <person name="Albert R."/>
            <person name="Binder M."/>
            <person name="Bloem J."/>
            <person name="Labutti K."/>
            <person name="Salamov A."/>
            <person name="Andreopoulos B."/>
            <person name="Baker S."/>
            <person name="Barry K."/>
            <person name="Bills G."/>
            <person name="Bluhm B."/>
            <person name="Cannon C."/>
            <person name="Castanera R."/>
            <person name="Culley D."/>
            <person name="Daum C."/>
            <person name="Ezra D."/>
            <person name="Gonzalez J."/>
            <person name="Henrissat B."/>
            <person name="Kuo A."/>
            <person name="Liang C."/>
            <person name="Lipzen A."/>
            <person name="Lutzoni F."/>
            <person name="Magnuson J."/>
            <person name="Mondo S."/>
            <person name="Nolan M."/>
            <person name="Ohm R."/>
            <person name="Pangilinan J."/>
            <person name="Park H.-J."/>
            <person name="Ramirez L."/>
            <person name="Alfaro M."/>
            <person name="Sun H."/>
            <person name="Tritt A."/>
            <person name="Yoshinaga Y."/>
            <person name="Zwiers L.-H."/>
            <person name="Turgeon B."/>
            <person name="Goodwin S."/>
            <person name="Spatafora J."/>
            <person name="Crous P."/>
            <person name="Grigoriev I."/>
        </authorList>
    </citation>
    <scope>NUCLEOTIDE SEQUENCE</scope>
    <source>
        <strain evidence="3">CBS 121410</strain>
    </source>
</reference>
<dbReference type="EMBL" id="ML978732">
    <property type="protein sequence ID" value="KAF2085296.1"/>
    <property type="molecule type" value="Genomic_DNA"/>
</dbReference>
<evidence type="ECO:0000313" key="3">
    <source>
        <dbReference type="EMBL" id="KAF2085296.1"/>
    </source>
</evidence>
<feature type="region of interest" description="Disordered" evidence="1">
    <location>
        <begin position="22"/>
        <end position="44"/>
    </location>
</feature>
<evidence type="ECO:0000313" key="4">
    <source>
        <dbReference type="Proteomes" id="UP000799776"/>
    </source>
</evidence>
<evidence type="ECO:0000259" key="2">
    <source>
        <dbReference type="Pfam" id="PF06985"/>
    </source>
</evidence>
<dbReference type="InterPro" id="IPR010730">
    <property type="entry name" value="HET"/>
</dbReference>
<feature type="compositionally biased region" description="Polar residues" evidence="1">
    <location>
        <begin position="25"/>
        <end position="37"/>
    </location>
</feature>
<evidence type="ECO:0000256" key="1">
    <source>
        <dbReference type="SAM" id="MobiDB-lite"/>
    </source>
</evidence>
<gene>
    <name evidence="3" type="ORF">K490DRAFT_46998</name>
</gene>
<keyword evidence="4" id="KW-1185">Reference proteome</keyword>
<dbReference type="AlphaFoldDB" id="A0A9P4HTF2"/>
<feature type="domain" description="Heterokaryon incompatibility" evidence="2">
    <location>
        <begin position="64"/>
        <end position="212"/>
    </location>
</feature>
<dbReference type="Pfam" id="PF06985">
    <property type="entry name" value="HET"/>
    <property type="match status" value="1"/>
</dbReference>
<protein>
    <submittedName>
        <fullName evidence="3">HET-domain-containing protein</fullName>
    </submittedName>
</protein>
<sequence>MSFFVYRALTPDQRRIRLVHLLPQRSDSPGENSNEPLSQEAELHQDSKVSCTLSHASLDQPPDYRALSYTWGDPNDVGSITVDGDSFQVRKSLEIALRQLMCDQPLTLWIDALCIDQDDEIEKTEQVRQMEQIYRRANSVITWLGPGTKESDAVMHWIQRHGALIEDEGLREFLRDVSSRLTPGVSESDDVIVAVREFFKRPYWSRVWVVQELAHAKAVEFVCGKENVSEEVLHHALRLLRNFADYQYIKEAHQPRSISSNAAVASFSTRNAISLLKIRRAAGPFPLIHLIRTLKFCRATDPRDKIFALLSFASDAVALDLSPDYQKTINEVYVKATASLIRHGYFDILTLSETRKKVPNLPSWVPDF</sequence>
<accession>A0A9P4HTF2</accession>
<dbReference type="PANTHER" id="PTHR24148:SF82">
    <property type="entry name" value="HETEROKARYON INCOMPATIBILITY DOMAIN-CONTAINING PROTEIN"/>
    <property type="match status" value="1"/>
</dbReference>
<comment type="caution">
    <text evidence="3">The sequence shown here is derived from an EMBL/GenBank/DDBJ whole genome shotgun (WGS) entry which is preliminary data.</text>
</comment>
<dbReference type="OrthoDB" id="2157530at2759"/>
<dbReference type="InterPro" id="IPR052895">
    <property type="entry name" value="HetReg/Transcr_Mod"/>
</dbReference>